<gene>
    <name evidence="2" type="ORF">Mal33_16730</name>
</gene>
<protein>
    <submittedName>
        <fullName evidence="2">Uncharacterized protein</fullName>
    </submittedName>
</protein>
<organism evidence="2 3">
    <name type="scientific">Rosistilla oblonga</name>
    <dbReference type="NCBI Taxonomy" id="2527990"/>
    <lineage>
        <taxon>Bacteria</taxon>
        <taxon>Pseudomonadati</taxon>
        <taxon>Planctomycetota</taxon>
        <taxon>Planctomycetia</taxon>
        <taxon>Pirellulales</taxon>
        <taxon>Pirellulaceae</taxon>
        <taxon>Rosistilla</taxon>
    </lineage>
</organism>
<evidence type="ECO:0000313" key="2">
    <source>
        <dbReference type="EMBL" id="QDV55694.1"/>
    </source>
</evidence>
<evidence type="ECO:0000256" key="1">
    <source>
        <dbReference type="SAM" id="MobiDB-lite"/>
    </source>
</evidence>
<feature type="region of interest" description="Disordered" evidence="1">
    <location>
        <begin position="24"/>
        <end position="48"/>
    </location>
</feature>
<sequence>MERSLPDAATSLYWSDPVRQLGLNGQRFPQNASKSGFDHVSRSRHPPSILQHLNPLPAGLLPHPFKVTHLPSDRQECLLHV</sequence>
<keyword evidence="3" id="KW-1185">Reference proteome</keyword>
<dbReference type="EMBL" id="CP036318">
    <property type="protein sequence ID" value="QDV55694.1"/>
    <property type="molecule type" value="Genomic_DNA"/>
</dbReference>
<proteinExistence type="predicted"/>
<dbReference type="AlphaFoldDB" id="A0A518IRI8"/>
<name>A0A518IRI8_9BACT</name>
<dbReference type="Proteomes" id="UP000316770">
    <property type="component" value="Chromosome"/>
</dbReference>
<accession>A0A518IRI8</accession>
<evidence type="ECO:0000313" key="3">
    <source>
        <dbReference type="Proteomes" id="UP000316770"/>
    </source>
</evidence>
<reference evidence="2 3" key="1">
    <citation type="submission" date="2019-02" db="EMBL/GenBank/DDBJ databases">
        <title>Deep-cultivation of Planctomycetes and their phenomic and genomic characterization uncovers novel biology.</title>
        <authorList>
            <person name="Wiegand S."/>
            <person name="Jogler M."/>
            <person name="Boedeker C."/>
            <person name="Pinto D."/>
            <person name="Vollmers J."/>
            <person name="Rivas-Marin E."/>
            <person name="Kohn T."/>
            <person name="Peeters S.H."/>
            <person name="Heuer A."/>
            <person name="Rast P."/>
            <person name="Oberbeckmann S."/>
            <person name="Bunk B."/>
            <person name="Jeske O."/>
            <person name="Meyerdierks A."/>
            <person name="Storesund J.E."/>
            <person name="Kallscheuer N."/>
            <person name="Luecker S."/>
            <person name="Lage O.M."/>
            <person name="Pohl T."/>
            <person name="Merkel B.J."/>
            <person name="Hornburger P."/>
            <person name="Mueller R.-W."/>
            <person name="Bruemmer F."/>
            <person name="Labrenz M."/>
            <person name="Spormann A.M."/>
            <person name="Op den Camp H."/>
            <person name="Overmann J."/>
            <person name="Amann R."/>
            <person name="Jetten M.S.M."/>
            <person name="Mascher T."/>
            <person name="Medema M.H."/>
            <person name="Devos D.P."/>
            <person name="Kaster A.-K."/>
            <person name="Ovreas L."/>
            <person name="Rohde M."/>
            <person name="Galperin M.Y."/>
            <person name="Jogler C."/>
        </authorList>
    </citation>
    <scope>NUCLEOTIDE SEQUENCE [LARGE SCALE GENOMIC DNA]</scope>
    <source>
        <strain evidence="2 3">Mal33</strain>
    </source>
</reference>